<dbReference type="RefSeq" id="WP_377337094.1">
    <property type="nucleotide sequence ID" value="NZ_JBHLUE010000004.1"/>
</dbReference>
<dbReference type="EMBL" id="JBHLUE010000004">
    <property type="protein sequence ID" value="MFC0564155.1"/>
    <property type="molecule type" value="Genomic_DNA"/>
</dbReference>
<name>A0ABV6NTQ5_9ACTN</name>
<organism evidence="2 3">
    <name type="scientific">Plantactinospora siamensis</name>
    <dbReference type="NCBI Taxonomy" id="555372"/>
    <lineage>
        <taxon>Bacteria</taxon>
        <taxon>Bacillati</taxon>
        <taxon>Actinomycetota</taxon>
        <taxon>Actinomycetes</taxon>
        <taxon>Micromonosporales</taxon>
        <taxon>Micromonosporaceae</taxon>
        <taxon>Plantactinospora</taxon>
    </lineage>
</organism>
<protein>
    <submittedName>
        <fullName evidence="2">Uncharacterized protein</fullName>
    </submittedName>
</protein>
<gene>
    <name evidence="2" type="ORF">ACFFHU_08255</name>
</gene>
<evidence type="ECO:0000313" key="2">
    <source>
        <dbReference type="EMBL" id="MFC0564155.1"/>
    </source>
</evidence>
<comment type="caution">
    <text evidence="2">The sequence shown here is derived from an EMBL/GenBank/DDBJ whole genome shotgun (WGS) entry which is preliminary data.</text>
</comment>
<sequence length="504" mass="52466">MRSSQPRTLRGADRAASPTARRRPDRGPLRISAKAVEAVPDESIAVVLAGPAGDLREALLTALVGEVPAAPEPGSGFLVVSHGPDVGVAAHIPGYRQPHAFTDASSGGPVPARPPRRVTATLPDPLLRHFQLVDTPDTSRLGVAGARVVLDAARRGGALLFVLPVAGGLSQSDLDLLAGVAEAGCTVFFAVLPETSGWAPPSHRSGPVAGGDPTAAAQRRLRAAVAARVPALADAGWFVVDALTGDIAYLRRALIEWADREGLARASRDLAPVPAATRAVPVTPGAYESAWADRLDRQLRTAAHRLRQRLAIELANIHLRCVQGIVFGAGPAGLPADLDRELEALSLTAVREGDRAVAAALDEVAGVVFGEAPDEGVRRRISAAVRRGFADHRVARDLERVLLVTSTGGVAVVTGSAAVSALAACPGPTVGPLPPVGVALSGGCYQLWANPGNDDPARARSWLQRALREVEVELGREVARRFEAVRLSMTALLADAVDHGILLA</sequence>
<accession>A0ABV6NTQ5</accession>
<dbReference type="Proteomes" id="UP001589894">
    <property type="component" value="Unassembled WGS sequence"/>
</dbReference>
<evidence type="ECO:0000313" key="3">
    <source>
        <dbReference type="Proteomes" id="UP001589894"/>
    </source>
</evidence>
<proteinExistence type="predicted"/>
<feature type="region of interest" description="Disordered" evidence="1">
    <location>
        <begin position="1"/>
        <end position="27"/>
    </location>
</feature>
<reference evidence="2 3" key="1">
    <citation type="submission" date="2024-09" db="EMBL/GenBank/DDBJ databases">
        <authorList>
            <person name="Sun Q."/>
            <person name="Mori K."/>
        </authorList>
    </citation>
    <scope>NUCLEOTIDE SEQUENCE [LARGE SCALE GENOMIC DNA]</scope>
    <source>
        <strain evidence="2 3">TBRC 2205</strain>
    </source>
</reference>
<keyword evidence="3" id="KW-1185">Reference proteome</keyword>
<evidence type="ECO:0000256" key="1">
    <source>
        <dbReference type="SAM" id="MobiDB-lite"/>
    </source>
</evidence>